<dbReference type="EMBL" id="JAWSTH010000023">
    <property type="protein sequence ID" value="MDW5594841.1"/>
    <property type="molecule type" value="Genomic_DNA"/>
</dbReference>
<feature type="domain" description="ChsH2 rubredoxin-like zinc ribbon" evidence="2">
    <location>
        <begin position="265"/>
        <end position="289"/>
    </location>
</feature>
<evidence type="ECO:0000259" key="1">
    <source>
        <dbReference type="Pfam" id="PF01796"/>
    </source>
</evidence>
<evidence type="ECO:0000313" key="3">
    <source>
        <dbReference type="EMBL" id="MDW5594841.1"/>
    </source>
</evidence>
<dbReference type="SUPFAM" id="SSF53901">
    <property type="entry name" value="Thiolase-like"/>
    <property type="match status" value="1"/>
</dbReference>
<dbReference type="InterPro" id="IPR016039">
    <property type="entry name" value="Thiolase-like"/>
</dbReference>
<gene>
    <name evidence="3" type="ORF">R7226_10860</name>
</gene>
<evidence type="ECO:0000259" key="2">
    <source>
        <dbReference type="Pfam" id="PF12172"/>
    </source>
</evidence>
<feature type="domain" description="ChsH2 C-terminal OB-fold" evidence="1">
    <location>
        <begin position="303"/>
        <end position="357"/>
    </location>
</feature>
<protein>
    <submittedName>
        <fullName evidence="3">Zinc ribbon domain-containing protein</fullName>
    </submittedName>
</protein>
<dbReference type="InterPro" id="IPR022002">
    <property type="entry name" value="ChsH2_Znr"/>
</dbReference>
<reference evidence="4" key="1">
    <citation type="submission" date="2023-07" db="EMBL/GenBank/DDBJ databases">
        <title>Conexibacter stalactiti sp. nov., isolated from stalactites in a lava cave and emended description of the genus Conexibacter.</title>
        <authorList>
            <person name="Lee S.D."/>
        </authorList>
    </citation>
    <scope>NUCLEOTIDE SEQUENCE [LARGE SCALE GENOMIC DNA]</scope>
    <source>
        <strain evidence="4">KCTC 39840</strain>
    </source>
</reference>
<dbReference type="InterPro" id="IPR012340">
    <property type="entry name" value="NA-bd_OB-fold"/>
</dbReference>
<dbReference type="Gene3D" id="3.40.47.10">
    <property type="match status" value="1"/>
</dbReference>
<proteinExistence type="predicted"/>
<sequence>MHAVLELPATVAAADLVGLRAGAGALALALRSGAAIVAADLRTPAPGAPDELAHGDAAVALAPPRDGQPPAATVLAHAAATEELLDRWRAPGEAHPTVWDERFTAGVLGAALASAARGALAAAGVERPDHVVVACANGRAASAARRALGSDGADGELERLTGHTGAAHLPLLIADALDRAAAGETILALSGADGADAFLLRAEGAPGAGNRAAPVRAQAGALAWIAYDRFLRWRGLLEISGAKRPDPAPPAAPPSLRTRDWKFGLVAARCTACGTVTTPPGRACASCGAVDASEPVSLRDKPARVVSYTVDHLTPTPAPPLVVAIVDVEGGGRRSVQVTDLPAAGIAVGDLLRPTFRRLSSSDGIHNYFWKARPEAA</sequence>
<dbReference type="Pfam" id="PF01796">
    <property type="entry name" value="OB_ChsH2_C"/>
    <property type="match status" value="1"/>
</dbReference>
<name>A0ABU4HNF3_9ACTN</name>
<dbReference type="SUPFAM" id="SSF50249">
    <property type="entry name" value="Nucleic acid-binding proteins"/>
    <property type="match status" value="1"/>
</dbReference>
<keyword evidence="4" id="KW-1185">Reference proteome</keyword>
<dbReference type="Pfam" id="PF12172">
    <property type="entry name" value="zf-ChsH2"/>
    <property type="match status" value="1"/>
</dbReference>
<dbReference type="RefSeq" id="WP_318597164.1">
    <property type="nucleotide sequence ID" value="NZ_JAWSTH010000023.1"/>
</dbReference>
<dbReference type="InterPro" id="IPR002878">
    <property type="entry name" value="ChsH2_C"/>
</dbReference>
<dbReference type="Proteomes" id="UP001284601">
    <property type="component" value="Unassembled WGS sequence"/>
</dbReference>
<evidence type="ECO:0000313" key="4">
    <source>
        <dbReference type="Proteomes" id="UP001284601"/>
    </source>
</evidence>
<comment type="caution">
    <text evidence="3">The sequence shown here is derived from an EMBL/GenBank/DDBJ whole genome shotgun (WGS) entry which is preliminary data.</text>
</comment>
<organism evidence="3 4">
    <name type="scientific">Conexibacter stalactiti</name>
    <dbReference type="NCBI Taxonomy" id="1940611"/>
    <lineage>
        <taxon>Bacteria</taxon>
        <taxon>Bacillati</taxon>
        <taxon>Actinomycetota</taxon>
        <taxon>Thermoleophilia</taxon>
        <taxon>Solirubrobacterales</taxon>
        <taxon>Conexibacteraceae</taxon>
        <taxon>Conexibacter</taxon>
    </lineage>
</organism>
<accession>A0ABU4HNF3</accession>